<name>A0A9W8WEW0_9HYPO</name>
<dbReference type="EMBL" id="JAPEUR010000082">
    <property type="protein sequence ID" value="KAJ4322446.1"/>
    <property type="molecule type" value="Genomic_DNA"/>
</dbReference>
<gene>
    <name evidence="3" type="ORF">N0V84_004802</name>
</gene>
<dbReference type="GO" id="GO:0097176">
    <property type="term" value="P:epoxide metabolic process"/>
    <property type="evidence" value="ECO:0007669"/>
    <property type="project" value="TreeGrafter"/>
</dbReference>
<evidence type="ECO:0000256" key="2">
    <source>
        <dbReference type="ARBA" id="ARBA00022801"/>
    </source>
</evidence>
<dbReference type="Gene3D" id="3.40.50.1820">
    <property type="entry name" value="alpha/beta hydrolase"/>
    <property type="match status" value="1"/>
</dbReference>
<dbReference type="InterPro" id="IPR029058">
    <property type="entry name" value="AB_hydrolase_fold"/>
</dbReference>
<reference evidence="3" key="1">
    <citation type="submission" date="2022-10" db="EMBL/GenBank/DDBJ databases">
        <title>Tapping the CABI collections for fungal endophytes: first genome assemblies for Collariella, Neodidymelliopsis, Ascochyta clinopodiicola, Didymella pomorum, Didymosphaeria variabile, Neocosmospora piperis and Neocucurbitaria cava.</title>
        <authorList>
            <person name="Hill R."/>
        </authorList>
    </citation>
    <scope>NUCLEOTIDE SEQUENCE</scope>
    <source>
        <strain evidence="3">IMI 366586</strain>
    </source>
</reference>
<dbReference type="SUPFAM" id="SSF53474">
    <property type="entry name" value="alpha/beta-Hydrolases"/>
    <property type="match status" value="1"/>
</dbReference>
<proteinExistence type="inferred from homology"/>
<accession>A0A9W8WEW0</accession>
<keyword evidence="4" id="KW-1185">Reference proteome</keyword>
<comment type="caution">
    <text evidence="3">The sequence shown here is derived from an EMBL/GenBank/DDBJ whole genome shotgun (WGS) entry which is preliminary data.</text>
</comment>
<dbReference type="OrthoDB" id="7130006at2759"/>
<dbReference type="GO" id="GO:0004301">
    <property type="term" value="F:epoxide hydrolase activity"/>
    <property type="evidence" value="ECO:0007669"/>
    <property type="project" value="TreeGrafter"/>
</dbReference>
<organism evidence="3 4">
    <name type="scientific">Fusarium piperis</name>
    <dbReference type="NCBI Taxonomy" id="1435070"/>
    <lineage>
        <taxon>Eukaryota</taxon>
        <taxon>Fungi</taxon>
        <taxon>Dikarya</taxon>
        <taxon>Ascomycota</taxon>
        <taxon>Pezizomycotina</taxon>
        <taxon>Sordariomycetes</taxon>
        <taxon>Hypocreomycetidae</taxon>
        <taxon>Hypocreales</taxon>
        <taxon>Nectriaceae</taxon>
        <taxon>Fusarium</taxon>
        <taxon>Fusarium solani species complex</taxon>
    </lineage>
</organism>
<evidence type="ECO:0000313" key="4">
    <source>
        <dbReference type="Proteomes" id="UP001140502"/>
    </source>
</evidence>
<evidence type="ECO:0000313" key="3">
    <source>
        <dbReference type="EMBL" id="KAJ4322446.1"/>
    </source>
</evidence>
<evidence type="ECO:0000256" key="1">
    <source>
        <dbReference type="ARBA" id="ARBA00010088"/>
    </source>
</evidence>
<comment type="similarity">
    <text evidence="1">Belongs to the peptidase S33 family.</text>
</comment>
<keyword evidence="2" id="KW-0378">Hydrolase</keyword>
<dbReference type="Proteomes" id="UP001140502">
    <property type="component" value="Unassembled WGS sequence"/>
</dbReference>
<dbReference type="AlphaFoldDB" id="A0A9W8WEW0"/>
<protein>
    <submittedName>
        <fullName evidence="3">Uncharacterized protein</fullName>
    </submittedName>
</protein>
<sequence>MYDEYNATTKAMYLISRLFPNVSITPLEKFEIERTENWATVGNAYFQEHASKPKTIGLALYDSPVRQVAWIGEKYIEWSDHSAGNSPSVLTHNEILKSVSLYFLSRSFVSSVYMYAQNPAAFMSATYMDAYAKARTDAPLLWSAFKYNPLAYPRAMAERFGNLVYYQSESRRALGVNKQADTGQTMNLEGILQD</sequence>
<dbReference type="PANTHER" id="PTHR21661">
    <property type="entry name" value="EPOXIDE HYDROLASE 1-RELATED"/>
    <property type="match status" value="1"/>
</dbReference>
<dbReference type="PANTHER" id="PTHR21661:SF35">
    <property type="entry name" value="EPOXIDE HYDROLASE"/>
    <property type="match status" value="1"/>
</dbReference>